<keyword evidence="3" id="KW-1185">Reference proteome</keyword>
<evidence type="ECO:0000313" key="3">
    <source>
        <dbReference type="Proteomes" id="UP000823388"/>
    </source>
</evidence>
<dbReference type="AlphaFoldDB" id="A0A8T0VCI4"/>
<name>A0A8T0VCI4_PANVG</name>
<gene>
    <name evidence="2" type="ORF">PVAP13_3KG438010</name>
</gene>
<proteinExistence type="predicted"/>
<evidence type="ECO:0000256" key="1">
    <source>
        <dbReference type="SAM" id="MobiDB-lite"/>
    </source>
</evidence>
<comment type="caution">
    <text evidence="2">The sequence shown here is derived from an EMBL/GenBank/DDBJ whole genome shotgun (WGS) entry which is preliminary data.</text>
</comment>
<protein>
    <submittedName>
        <fullName evidence="2">Uncharacterized protein</fullName>
    </submittedName>
</protein>
<dbReference type="Proteomes" id="UP000823388">
    <property type="component" value="Chromosome 3K"/>
</dbReference>
<feature type="region of interest" description="Disordered" evidence="1">
    <location>
        <begin position="120"/>
        <end position="145"/>
    </location>
</feature>
<evidence type="ECO:0000313" key="2">
    <source>
        <dbReference type="EMBL" id="KAG2629529.1"/>
    </source>
</evidence>
<dbReference type="EMBL" id="CM029041">
    <property type="protein sequence ID" value="KAG2629529.1"/>
    <property type="molecule type" value="Genomic_DNA"/>
</dbReference>
<sequence length="145" mass="16506">MTEILEKISAKVMLHRVEFVGNQDFVFEVMVREKGGVGIGSSMESVQATWSGELRGWRALADFTKPPPNELDWIPDPETKITHRGRRESRCIRNDMDASEARGDEKYCLACGGEHLRKDCESYPTHTSVDGTTERRVPQRNPKKK</sequence>
<reference evidence="2" key="1">
    <citation type="submission" date="2020-05" db="EMBL/GenBank/DDBJ databases">
        <title>WGS assembly of Panicum virgatum.</title>
        <authorList>
            <person name="Lovell J.T."/>
            <person name="Jenkins J."/>
            <person name="Shu S."/>
            <person name="Juenger T.E."/>
            <person name="Schmutz J."/>
        </authorList>
    </citation>
    <scope>NUCLEOTIDE SEQUENCE</scope>
    <source>
        <strain evidence="2">AP13</strain>
    </source>
</reference>
<accession>A0A8T0VCI4</accession>
<organism evidence="2 3">
    <name type="scientific">Panicum virgatum</name>
    <name type="common">Blackwell switchgrass</name>
    <dbReference type="NCBI Taxonomy" id="38727"/>
    <lineage>
        <taxon>Eukaryota</taxon>
        <taxon>Viridiplantae</taxon>
        <taxon>Streptophyta</taxon>
        <taxon>Embryophyta</taxon>
        <taxon>Tracheophyta</taxon>
        <taxon>Spermatophyta</taxon>
        <taxon>Magnoliopsida</taxon>
        <taxon>Liliopsida</taxon>
        <taxon>Poales</taxon>
        <taxon>Poaceae</taxon>
        <taxon>PACMAD clade</taxon>
        <taxon>Panicoideae</taxon>
        <taxon>Panicodae</taxon>
        <taxon>Paniceae</taxon>
        <taxon>Panicinae</taxon>
        <taxon>Panicum</taxon>
        <taxon>Panicum sect. Hiantes</taxon>
    </lineage>
</organism>